<evidence type="ECO:0000313" key="2">
    <source>
        <dbReference type="Proteomes" id="UP000314294"/>
    </source>
</evidence>
<reference evidence="1 2" key="1">
    <citation type="submission" date="2019-03" db="EMBL/GenBank/DDBJ databases">
        <title>First draft genome of Liparis tanakae, snailfish: a comprehensive survey of snailfish specific genes.</title>
        <authorList>
            <person name="Kim W."/>
            <person name="Song I."/>
            <person name="Jeong J.-H."/>
            <person name="Kim D."/>
            <person name="Kim S."/>
            <person name="Ryu S."/>
            <person name="Song J.Y."/>
            <person name="Lee S.K."/>
        </authorList>
    </citation>
    <scope>NUCLEOTIDE SEQUENCE [LARGE SCALE GENOMIC DNA]</scope>
    <source>
        <tissue evidence="1">Muscle</tissue>
    </source>
</reference>
<accession>A0A4Z2GDR1</accession>
<gene>
    <name evidence="1" type="ORF">EYF80_038339</name>
</gene>
<protein>
    <submittedName>
        <fullName evidence="1">Uncharacterized protein</fullName>
    </submittedName>
</protein>
<proteinExistence type="predicted"/>
<keyword evidence="2" id="KW-1185">Reference proteome</keyword>
<dbReference type="EMBL" id="SRLO01000581">
    <property type="protein sequence ID" value="TNN51489.1"/>
    <property type="molecule type" value="Genomic_DNA"/>
</dbReference>
<sequence>MAQPWHTPWMLNRRGGRDSGCPLGSESLQHGHENLDMAFWVLENSSVLYFSVKLEARQRKTQTAPFCGPRDPREPGDTLSFVRALGRFCLELGSCFFCQLQPIPPTPTPTLNPIRPHAHSTG</sequence>
<dbReference type="Proteomes" id="UP000314294">
    <property type="component" value="Unassembled WGS sequence"/>
</dbReference>
<comment type="caution">
    <text evidence="1">The sequence shown here is derived from an EMBL/GenBank/DDBJ whole genome shotgun (WGS) entry which is preliminary data.</text>
</comment>
<dbReference type="AlphaFoldDB" id="A0A4Z2GDR1"/>
<organism evidence="1 2">
    <name type="scientific">Liparis tanakae</name>
    <name type="common">Tanaka's snailfish</name>
    <dbReference type="NCBI Taxonomy" id="230148"/>
    <lineage>
        <taxon>Eukaryota</taxon>
        <taxon>Metazoa</taxon>
        <taxon>Chordata</taxon>
        <taxon>Craniata</taxon>
        <taxon>Vertebrata</taxon>
        <taxon>Euteleostomi</taxon>
        <taxon>Actinopterygii</taxon>
        <taxon>Neopterygii</taxon>
        <taxon>Teleostei</taxon>
        <taxon>Neoteleostei</taxon>
        <taxon>Acanthomorphata</taxon>
        <taxon>Eupercaria</taxon>
        <taxon>Perciformes</taxon>
        <taxon>Cottioidei</taxon>
        <taxon>Cottales</taxon>
        <taxon>Liparidae</taxon>
        <taxon>Liparis</taxon>
    </lineage>
</organism>
<name>A0A4Z2GDR1_9TELE</name>
<evidence type="ECO:0000313" key="1">
    <source>
        <dbReference type="EMBL" id="TNN51489.1"/>
    </source>
</evidence>